<reference evidence="1 2" key="1">
    <citation type="submission" date="2018-11" db="EMBL/GenBank/DDBJ databases">
        <authorList>
            <consortium name="Pathogen Informatics"/>
        </authorList>
    </citation>
    <scope>NUCLEOTIDE SEQUENCE [LARGE SCALE GENOMIC DNA]</scope>
</reference>
<proteinExistence type="predicted"/>
<gene>
    <name evidence="1" type="ORF">DILT_LOCUS18521</name>
</gene>
<evidence type="ECO:0000313" key="1">
    <source>
        <dbReference type="EMBL" id="VDN41342.1"/>
    </source>
</evidence>
<dbReference type="Proteomes" id="UP000281553">
    <property type="component" value="Unassembled WGS sequence"/>
</dbReference>
<keyword evidence="2" id="KW-1185">Reference proteome</keyword>
<dbReference type="AlphaFoldDB" id="A0A3P7RCI0"/>
<organism evidence="1 2">
    <name type="scientific">Dibothriocephalus latus</name>
    <name type="common">Fish tapeworm</name>
    <name type="synonym">Diphyllobothrium latum</name>
    <dbReference type="NCBI Taxonomy" id="60516"/>
    <lineage>
        <taxon>Eukaryota</taxon>
        <taxon>Metazoa</taxon>
        <taxon>Spiralia</taxon>
        <taxon>Lophotrochozoa</taxon>
        <taxon>Platyhelminthes</taxon>
        <taxon>Cestoda</taxon>
        <taxon>Eucestoda</taxon>
        <taxon>Diphyllobothriidea</taxon>
        <taxon>Diphyllobothriidae</taxon>
        <taxon>Dibothriocephalus</taxon>
    </lineage>
</organism>
<accession>A0A3P7RCI0</accession>
<dbReference type="EMBL" id="UYRU01101123">
    <property type="protein sequence ID" value="VDN41342.1"/>
    <property type="molecule type" value="Genomic_DNA"/>
</dbReference>
<protein>
    <submittedName>
        <fullName evidence="1">Uncharacterized protein</fullName>
    </submittedName>
</protein>
<dbReference type="OrthoDB" id="6239044at2759"/>
<evidence type="ECO:0000313" key="2">
    <source>
        <dbReference type="Proteomes" id="UP000281553"/>
    </source>
</evidence>
<name>A0A3P7RCI0_DIBLA</name>
<sequence>MRHNLTLDIPFDVTAAVVRAIDTCGSTFMHYFCLLGYMIEGCPSISILRCIIEKGPTSKNLMFRQRWPLFIYYAFRFWRMDYLTVDPLYPKRIAVDLEAARRDPISRKAAKMALCAISIRTRCPVPSVTCWFSVPSMDGEH</sequence>